<comment type="caution">
    <text evidence="1">The sequence shown here is derived from an EMBL/GenBank/DDBJ whole genome shotgun (WGS) entry which is preliminary data.</text>
</comment>
<keyword evidence="2" id="KW-1185">Reference proteome</keyword>
<evidence type="ECO:0000313" key="2">
    <source>
        <dbReference type="Proteomes" id="UP001143910"/>
    </source>
</evidence>
<dbReference type="EMBL" id="JANJQO010000796">
    <property type="protein sequence ID" value="KAJ2974705.1"/>
    <property type="molecule type" value="Genomic_DNA"/>
</dbReference>
<organism evidence="1 2">
    <name type="scientific">Zarea fungicola</name>
    <dbReference type="NCBI Taxonomy" id="93591"/>
    <lineage>
        <taxon>Eukaryota</taxon>
        <taxon>Fungi</taxon>
        <taxon>Dikarya</taxon>
        <taxon>Ascomycota</taxon>
        <taxon>Pezizomycotina</taxon>
        <taxon>Sordariomycetes</taxon>
        <taxon>Hypocreomycetidae</taxon>
        <taxon>Hypocreales</taxon>
        <taxon>Cordycipitaceae</taxon>
        <taxon>Zarea</taxon>
    </lineage>
</organism>
<proteinExistence type="predicted"/>
<protein>
    <submittedName>
        <fullName evidence="1">Uncharacterized protein</fullName>
    </submittedName>
</protein>
<name>A0ACC1N5Z5_9HYPO</name>
<evidence type="ECO:0000313" key="1">
    <source>
        <dbReference type="EMBL" id="KAJ2974705.1"/>
    </source>
</evidence>
<dbReference type="Proteomes" id="UP001143910">
    <property type="component" value="Unassembled WGS sequence"/>
</dbReference>
<reference evidence="1" key="1">
    <citation type="submission" date="2022-08" db="EMBL/GenBank/DDBJ databases">
        <title>Genome Sequence of Lecanicillium fungicola.</title>
        <authorList>
            <person name="Buettner E."/>
        </authorList>
    </citation>
    <scope>NUCLEOTIDE SEQUENCE</scope>
    <source>
        <strain evidence="1">Babe33</strain>
    </source>
</reference>
<gene>
    <name evidence="1" type="ORF">NQ176_g5919</name>
</gene>
<accession>A0ACC1N5Z5</accession>
<sequence length="352" mass="39573">MSRGSGCLLLGSVPLQDAETVFRRAEQALPRRLLYIPDGETGNRSQYTLFQFSLFPASALSFPDNSPLSEEQLAVLTKHFEENEIRTGYEDAAIQSYGVFKTLKAQGIIPPTTKFQVGLPTIANVIGAAIKPGVQKLAAPCYERALLNAISRIQENIPHDELAIQIDMGMDIAGWEDFHMTEPYWNELQWNVWFDRRLYVAEYITRMIDQVEETVDVGLHFCYGDRDHKHFKEPESLSSIVDLYTKIREVCSRRVQWIHCPVPQSAMGKLDSYYAPLAKLAPALNDDGTKLYLGLVHAGDLHGTYQRIAAARSLVEDFGVGTECGLGRTPAAEIDNILNIMQEVSNPVWEFF</sequence>